<gene>
    <name evidence="2" type="ORF">AVDCRST_MAG77-3208</name>
</gene>
<name>A0A6J4J8F0_9CHLR</name>
<feature type="non-terminal residue" evidence="2">
    <location>
        <position position="1"/>
    </location>
</feature>
<feature type="region of interest" description="Disordered" evidence="1">
    <location>
        <begin position="1"/>
        <end position="49"/>
    </location>
</feature>
<feature type="non-terminal residue" evidence="2">
    <location>
        <position position="49"/>
    </location>
</feature>
<accession>A0A6J4J8F0</accession>
<proteinExistence type="predicted"/>
<organism evidence="2">
    <name type="scientific">uncultured Chloroflexota bacterium</name>
    <dbReference type="NCBI Taxonomy" id="166587"/>
    <lineage>
        <taxon>Bacteria</taxon>
        <taxon>Bacillati</taxon>
        <taxon>Chloroflexota</taxon>
        <taxon>environmental samples</taxon>
    </lineage>
</organism>
<protein>
    <submittedName>
        <fullName evidence="2">Uncharacterized protein</fullName>
    </submittedName>
</protein>
<dbReference type="EMBL" id="CADCTC010000179">
    <property type="protein sequence ID" value="CAA9271807.1"/>
    <property type="molecule type" value="Genomic_DNA"/>
</dbReference>
<reference evidence="2" key="1">
    <citation type="submission" date="2020-02" db="EMBL/GenBank/DDBJ databases">
        <authorList>
            <person name="Meier V. D."/>
        </authorList>
    </citation>
    <scope>NUCLEOTIDE SEQUENCE</scope>
    <source>
        <strain evidence="2">AVDCRST_MAG77</strain>
    </source>
</reference>
<evidence type="ECO:0000313" key="2">
    <source>
        <dbReference type="EMBL" id="CAA9271807.1"/>
    </source>
</evidence>
<evidence type="ECO:0000256" key="1">
    <source>
        <dbReference type="SAM" id="MobiDB-lite"/>
    </source>
</evidence>
<dbReference type="AlphaFoldDB" id="A0A6J4J8F0"/>
<sequence length="49" mass="5132">EPGRPSSGVAPAGGRTWRRGHDRNGPPTPRQRGCRPHGAYACRGPGRAG</sequence>